<dbReference type="SMART" id="SM00387">
    <property type="entry name" value="HATPase_c"/>
    <property type="match status" value="1"/>
</dbReference>
<evidence type="ECO:0000259" key="13">
    <source>
        <dbReference type="PROSITE" id="PS50112"/>
    </source>
</evidence>
<dbReference type="SUPFAM" id="SSF47384">
    <property type="entry name" value="Homodimeric domain of signal transducing histidine kinase"/>
    <property type="match status" value="1"/>
</dbReference>
<keyword evidence="6" id="KW-0418">Kinase</keyword>
<dbReference type="SUPFAM" id="SSF52172">
    <property type="entry name" value="CheY-like"/>
    <property type="match status" value="1"/>
</dbReference>
<dbReference type="InterPro" id="IPR001789">
    <property type="entry name" value="Sig_transdc_resp-reg_receiver"/>
</dbReference>
<dbReference type="InterPro" id="IPR003661">
    <property type="entry name" value="HisK_dim/P_dom"/>
</dbReference>
<dbReference type="InterPro" id="IPR013767">
    <property type="entry name" value="PAS_fold"/>
</dbReference>
<evidence type="ECO:0000256" key="8">
    <source>
        <dbReference type="ARBA" id="ARBA00023012"/>
    </source>
</evidence>
<evidence type="ECO:0000259" key="12">
    <source>
        <dbReference type="PROSITE" id="PS50110"/>
    </source>
</evidence>
<dbReference type="PROSITE" id="PS50109">
    <property type="entry name" value="HIS_KIN"/>
    <property type="match status" value="1"/>
</dbReference>
<dbReference type="CDD" id="cd00082">
    <property type="entry name" value="HisKA"/>
    <property type="match status" value="1"/>
</dbReference>
<dbReference type="InterPro" id="IPR005467">
    <property type="entry name" value="His_kinase_dom"/>
</dbReference>
<dbReference type="Proteomes" id="UP001246372">
    <property type="component" value="Unassembled WGS sequence"/>
</dbReference>
<protein>
    <recommendedName>
        <fullName evidence="2">histidine kinase</fullName>
        <ecNumber evidence="2">2.7.13.3</ecNumber>
    </recommendedName>
</protein>
<accession>A0ABU3PDM9</accession>
<dbReference type="Gene3D" id="3.40.50.2300">
    <property type="match status" value="1"/>
</dbReference>
<proteinExistence type="predicted"/>
<dbReference type="Pfam" id="PF00512">
    <property type="entry name" value="HisKA"/>
    <property type="match status" value="1"/>
</dbReference>
<dbReference type="PANTHER" id="PTHR43065:SF46">
    <property type="entry name" value="C4-DICARBOXYLATE TRANSPORT SENSOR PROTEIN DCTB"/>
    <property type="match status" value="1"/>
</dbReference>
<dbReference type="InterPro" id="IPR000700">
    <property type="entry name" value="PAS-assoc_C"/>
</dbReference>
<dbReference type="PROSITE" id="PS50113">
    <property type="entry name" value="PAC"/>
    <property type="match status" value="1"/>
</dbReference>
<comment type="catalytic activity">
    <reaction evidence="1">
        <text>ATP + protein L-histidine = ADP + protein N-phospho-L-histidine.</text>
        <dbReference type="EC" id="2.7.13.3"/>
    </reaction>
</comment>
<keyword evidence="3 9" id="KW-0597">Phosphoprotein</keyword>
<evidence type="ECO:0000259" key="14">
    <source>
        <dbReference type="PROSITE" id="PS50113"/>
    </source>
</evidence>
<organism evidence="15 16">
    <name type="scientific">Roseateles aquae</name>
    <dbReference type="NCBI Taxonomy" id="3077235"/>
    <lineage>
        <taxon>Bacteria</taxon>
        <taxon>Pseudomonadati</taxon>
        <taxon>Pseudomonadota</taxon>
        <taxon>Betaproteobacteria</taxon>
        <taxon>Burkholderiales</taxon>
        <taxon>Sphaerotilaceae</taxon>
        <taxon>Roseateles</taxon>
    </lineage>
</organism>
<keyword evidence="10" id="KW-0472">Membrane</keyword>
<dbReference type="InterPro" id="IPR000014">
    <property type="entry name" value="PAS"/>
</dbReference>
<sequence length="950" mass="104410">MPADPALQGLAAVRRLTTWFLAPVLLLLGVLSTLQYQQHMADARAELLRRNGQHAQELQLLARPAMDHVQDLRNLMESVWAAPPDPGTALRSALQPQQRNGAPDGVAISNAADGRRWGQVWWSEAGNAAFDEQWLRRAAAFITQARVAHLRTPGFEATWLASMGPNTSYGYPWVDIGSILQSMGLKAMRELIPVREAANERTLKREGEQVQDYAHWGPPYVSQIANHLVVSHMAPVRYQGRIVAEVSLDFRIEALQAKAVQWAEAGERSWILDQQQRVLADSAAPLQQPSSPGHADESIDSRWAERLPAGLDREAALQLVKQPGQVRSLGDWVLVSSAEPGSPWTFVRAVPLQELRARIWPGLLPNLLIGLALLGTLISAQYLLARYFLQPATQLLAYLRALSHQPDAPAPRLGTRWQLWVDSVTQTFQQQRELQRLQRSSEARKSAILDHALEAMVSTDAQGRIVEFNPAAEAMFGRTLDEVRGQDVTSLIMPTGQREAHRLSMLQLRAGQAAVSMGQRTQRQALRRDGSEFPVEMVMWRSEVEGEVHFTASLVDISERLAARQEIERQRDSLRQSEKLSAMGGLLAGVAHELNNPLAIVMGRASLLEDKLEGQDTQSDARRIREAAERCGRIVRIFLNMARARAPRRAALQLNDTVRAAAEMLAYTLNSHGIKMELQLDADLPQAIGDADQLGQVLLNLIVNAQHALLAVEGERRLRISSGTEHRRSGREPRIWLRVEDNGAGIPAELRERIFEPFFTTKAEGLGTGLGLSVSRSMLREHGGDLQLEGQAELGGASFRLSLPISGMPETDGAVDQGGGPQEARHGRVLVVDDEAELAELMRETLEGAGYEVAVAESGPLALALIEEARFDAVVSDLRMPEMDGAALWRAIEALEPTLLTRMVFVTGDILSPAAADFLKSSGCQALEKPFQPQDLIAAVAALIDSAPAS</sequence>
<dbReference type="InterPro" id="IPR036097">
    <property type="entry name" value="HisK_dim/P_sf"/>
</dbReference>
<dbReference type="Pfam" id="PF00072">
    <property type="entry name" value="Response_reg"/>
    <property type="match status" value="1"/>
</dbReference>
<evidence type="ECO:0000256" key="6">
    <source>
        <dbReference type="ARBA" id="ARBA00022777"/>
    </source>
</evidence>
<keyword evidence="8" id="KW-0902">Two-component regulatory system</keyword>
<dbReference type="CDD" id="cd00130">
    <property type="entry name" value="PAS"/>
    <property type="match status" value="1"/>
</dbReference>
<dbReference type="PROSITE" id="PS50110">
    <property type="entry name" value="RESPONSE_REGULATORY"/>
    <property type="match status" value="1"/>
</dbReference>
<evidence type="ECO:0000313" key="16">
    <source>
        <dbReference type="Proteomes" id="UP001246372"/>
    </source>
</evidence>
<dbReference type="EMBL" id="JAVXZY010000006">
    <property type="protein sequence ID" value="MDT9000677.1"/>
    <property type="molecule type" value="Genomic_DNA"/>
</dbReference>
<dbReference type="Pfam" id="PF00989">
    <property type="entry name" value="PAS"/>
    <property type="match status" value="1"/>
</dbReference>
<comment type="caution">
    <text evidence="15">The sequence shown here is derived from an EMBL/GenBank/DDBJ whole genome shotgun (WGS) entry which is preliminary data.</text>
</comment>
<dbReference type="InterPro" id="IPR035965">
    <property type="entry name" value="PAS-like_dom_sf"/>
</dbReference>
<evidence type="ECO:0000256" key="3">
    <source>
        <dbReference type="ARBA" id="ARBA00022553"/>
    </source>
</evidence>
<keyword evidence="4" id="KW-0808">Transferase</keyword>
<dbReference type="InterPro" id="IPR036890">
    <property type="entry name" value="HATPase_C_sf"/>
</dbReference>
<keyword evidence="10" id="KW-1133">Transmembrane helix</keyword>
<evidence type="ECO:0000256" key="5">
    <source>
        <dbReference type="ARBA" id="ARBA00022741"/>
    </source>
</evidence>
<dbReference type="EC" id="2.7.13.3" evidence="2"/>
<dbReference type="SMART" id="SM00388">
    <property type="entry name" value="HisKA"/>
    <property type="match status" value="1"/>
</dbReference>
<dbReference type="Gene3D" id="1.10.287.130">
    <property type="match status" value="1"/>
</dbReference>
<keyword evidence="16" id="KW-1185">Reference proteome</keyword>
<feature type="domain" description="PAS" evidence="13">
    <location>
        <begin position="441"/>
        <end position="511"/>
    </location>
</feature>
<dbReference type="RefSeq" id="WP_315651482.1">
    <property type="nucleotide sequence ID" value="NZ_JAVXZY010000006.1"/>
</dbReference>
<dbReference type="SMART" id="SM00091">
    <property type="entry name" value="PAS"/>
    <property type="match status" value="1"/>
</dbReference>
<name>A0ABU3PDM9_9BURK</name>
<evidence type="ECO:0000256" key="7">
    <source>
        <dbReference type="ARBA" id="ARBA00022840"/>
    </source>
</evidence>
<keyword evidence="5" id="KW-0547">Nucleotide-binding</keyword>
<keyword evidence="7" id="KW-0067">ATP-binding</keyword>
<feature type="modified residue" description="4-aspartylphosphate" evidence="9">
    <location>
        <position position="877"/>
    </location>
</feature>
<dbReference type="SUPFAM" id="SSF55874">
    <property type="entry name" value="ATPase domain of HSP90 chaperone/DNA topoisomerase II/histidine kinase"/>
    <property type="match status" value="1"/>
</dbReference>
<evidence type="ECO:0000313" key="15">
    <source>
        <dbReference type="EMBL" id="MDT9000677.1"/>
    </source>
</evidence>
<dbReference type="InterPro" id="IPR003594">
    <property type="entry name" value="HATPase_dom"/>
</dbReference>
<feature type="domain" description="Histidine kinase" evidence="11">
    <location>
        <begin position="589"/>
        <end position="807"/>
    </location>
</feature>
<dbReference type="PANTHER" id="PTHR43065">
    <property type="entry name" value="SENSOR HISTIDINE KINASE"/>
    <property type="match status" value="1"/>
</dbReference>
<evidence type="ECO:0000256" key="9">
    <source>
        <dbReference type="PROSITE-ProRule" id="PRU00169"/>
    </source>
</evidence>
<keyword evidence="10" id="KW-0812">Transmembrane</keyword>
<evidence type="ECO:0000256" key="4">
    <source>
        <dbReference type="ARBA" id="ARBA00022679"/>
    </source>
</evidence>
<reference evidence="15" key="1">
    <citation type="submission" date="2023-09" db="EMBL/GenBank/DDBJ databases">
        <title>Paucibacter sp. APW11 Genome sequencing and assembly.</title>
        <authorList>
            <person name="Kim I."/>
        </authorList>
    </citation>
    <scope>NUCLEOTIDE SEQUENCE</scope>
    <source>
        <strain evidence="15">APW11</strain>
    </source>
</reference>
<evidence type="ECO:0000256" key="1">
    <source>
        <dbReference type="ARBA" id="ARBA00000085"/>
    </source>
</evidence>
<dbReference type="InterPro" id="IPR011006">
    <property type="entry name" value="CheY-like_superfamily"/>
</dbReference>
<dbReference type="SMART" id="SM00448">
    <property type="entry name" value="REC"/>
    <property type="match status" value="1"/>
</dbReference>
<dbReference type="PROSITE" id="PS50112">
    <property type="entry name" value="PAS"/>
    <property type="match status" value="1"/>
</dbReference>
<feature type="domain" description="Response regulatory" evidence="12">
    <location>
        <begin position="828"/>
        <end position="944"/>
    </location>
</feature>
<feature type="domain" description="PAC" evidence="14">
    <location>
        <begin position="519"/>
        <end position="569"/>
    </location>
</feature>
<dbReference type="Gene3D" id="3.30.565.10">
    <property type="entry name" value="Histidine kinase-like ATPase, C-terminal domain"/>
    <property type="match status" value="1"/>
</dbReference>
<feature type="transmembrane region" description="Helical" evidence="10">
    <location>
        <begin position="363"/>
        <end position="384"/>
    </location>
</feature>
<dbReference type="PRINTS" id="PR00344">
    <property type="entry name" value="BCTRLSENSOR"/>
</dbReference>
<evidence type="ECO:0000256" key="10">
    <source>
        <dbReference type="SAM" id="Phobius"/>
    </source>
</evidence>
<dbReference type="Gene3D" id="3.30.450.20">
    <property type="entry name" value="PAS domain"/>
    <property type="match status" value="1"/>
</dbReference>
<evidence type="ECO:0000259" key="11">
    <source>
        <dbReference type="PROSITE" id="PS50109"/>
    </source>
</evidence>
<gene>
    <name evidence="15" type="ORF">RQP53_15485</name>
</gene>
<dbReference type="InterPro" id="IPR004358">
    <property type="entry name" value="Sig_transdc_His_kin-like_C"/>
</dbReference>
<evidence type="ECO:0000256" key="2">
    <source>
        <dbReference type="ARBA" id="ARBA00012438"/>
    </source>
</evidence>
<dbReference type="SUPFAM" id="SSF55785">
    <property type="entry name" value="PYP-like sensor domain (PAS domain)"/>
    <property type="match status" value="1"/>
</dbReference>
<dbReference type="NCBIfam" id="TIGR00229">
    <property type="entry name" value="sensory_box"/>
    <property type="match status" value="1"/>
</dbReference>
<dbReference type="Pfam" id="PF02518">
    <property type="entry name" value="HATPase_c"/>
    <property type="match status" value="1"/>
</dbReference>
<feature type="transmembrane region" description="Helical" evidence="10">
    <location>
        <begin position="16"/>
        <end position="34"/>
    </location>
</feature>